<dbReference type="InterPro" id="IPR002491">
    <property type="entry name" value="ABC_transptr_periplasmic_BD"/>
</dbReference>
<dbReference type="Pfam" id="PF01497">
    <property type="entry name" value="Peripla_BP_2"/>
    <property type="match status" value="1"/>
</dbReference>
<feature type="region of interest" description="Disordered" evidence="6">
    <location>
        <begin position="29"/>
        <end position="54"/>
    </location>
</feature>
<dbReference type="PANTHER" id="PTHR30532">
    <property type="entry name" value="IRON III DICITRATE-BINDING PERIPLASMIC PROTEIN"/>
    <property type="match status" value="1"/>
</dbReference>
<proteinExistence type="inferred from homology"/>
<keyword evidence="4 7" id="KW-0732">Signal</keyword>
<feature type="domain" description="Fe/B12 periplasmic-binding" evidence="8">
    <location>
        <begin position="64"/>
        <end position="322"/>
    </location>
</feature>
<evidence type="ECO:0000259" key="8">
    <source>
        <dbReference type="PROSITE" id="PS50983"/>
    </source>
</evidence>
<evidence type="ECO:0000313" key="10">
    <source>
        <dbReference type="Proteomes" id="UP000286773"/>
    </source>
</evidence>
<name>A0A430AUQ2_9ENTE</name>
<keyword evidence="3" id="KW-0813">Transport</keyword>
<dbReference type="SUPFAM" id="SSF53807">
    <property type="entry name" value="Helical backbone' metal receptor"/>
    <property type="match status" value="1"/>
</dbReference>
<comment type="similarity">
    <text evidence="2">Belongs to the bacterial solute-binding protein 8 family.</text>
</comment>
<dbReference type="PROSITE" id="PS51257">
    <property type="entry name" value="PROKAR_LIPOPROTEIN"/>
    <property type="match status" value="1"/>
</dbReference>
<dbReference type="GO" id="GO:1901678">
    <property type="term" value="P:iron coordination entity transport"/>
    <property type="evidence" value="ECO:0007669"/>
    <property type="project" value="UniProtKB-ARBA"/>
</dbReference>
<keyword evidence="5" id="KW-0175">Coiled coil</keyword>
<evidence type="ECO:0000313" key="9">
    <source>
        <dbReference type="EMBL" id="RSU11776.1"/>
    </source>
</evidence>
<dbReference type="RefSeq" id="WP_126813689.1">
    <property type="nucleotide sequence ID" value="NZ_NGKC01000007.1"/>
</dbReference>
<dbReference type="PROSITE" id="PS50983">
    <property type="entry name" value="FE_B12_PBP"/>
    <property type="match status" value="1"/>
</dbReference>
<protein>
    <submittedName>
        <fullName evidence="9">Iron ABC transporter substrate-binding protein</fullName>
    </submittedName>
</protein>
<evidence type="ECO:0000256" key="5">
    <source>
        <dbReference type="SAM" id="Coils"/>
    </source>
</evidence>
<evidence type="ECO:0000256" key="6">
    <source>
        <dbReference type="SAM" id="MobiDB-lite"/>
    </source>
</evidence>
<dbReference type="GO" id="GO:0030288">
    <property type="term" value="C:outer membrane-bounded periplasmic space"/>
    <property type="evidence" value="ECO:0007669"/>
    <property type="project" value="TreeGrafter"/>
</dbReference>
<evidence type="ECO:0000256" key="7">
    <source>
        <dbReference type="SAM" id="SignalP"/>
    </source>
</evidence>
<feature type="chain" id="PRO_5038337994" evidence="7">
    <location>
        <begin position="20"/>
        <end position="322"/>
    </location>
</feature>
<accession>A0A430AUQ2</accession>
<feature type="signal peptide" evidence="7">
    <location>
        <begin position="1"/>
        <end position="19"/>
    </location>
</feature>
<feature type="coiled-coil region" evidence="5">
    <location>
        <begin position="165"/>
        <end position="199"/>
    </location>
</feature>
<dbReference type="Proteomes" id="UP000286773">
    <property type="component" value="Unassembled WGS sequence"/>
</dbReference>
<feature type="compositionally biased region" description="Basic and acidic residues" evidence="6">
    <location>
        <begin position="39"/>
        <end position="54"/>
    </location>
</feature>
<dbReference type="OrthoDB" id="63946at2"/>
<sequence length="322" mass="34607">MKKKMIGFLTILAMGSLFLAGCSTNGKETATSTSSSEAAGKEKQELAVKDSEGHDVTVPVNPKNVVVFDMGVLDTLKALGKDKAVTAVPTESLPAYLESYGNLESAGGIKEPDLEKINALQPELIIISGRQSDAKADLEKIAPTLYLSAMTDDMWGSTKTNVQTLARIFDAEKEAQAKLDELETQISDLKKKADASDAKALITLVNEGSLSAYGHGSRFGLIHDTFGVKEADDQIEVSTHGQEVSYEYVLEKNPDILFVVDRTKAIGGDDSKNNVAENELVKQTNAGKNNQVITLTPDVWYLSGGGLESTELMIKDVAKAFD</sequence>
<feature type="compositionally biased region" description="Low complexity" evidence="6">
    <location>
        <begin position="29"/>
        <end position="38"/>
    </location>
</feature>
<dbReference type="InterPro" id="IPR051313">
    <property type="entry name" value="Bact_iron-sidero_bind"/>
</dbReference>
<evidence type="ECO:0000256" key="2">
    <source>
        <dbReference type="ARBA" id="ARBA00008814"/>
    </source>
</evidence>
<dbReference type="AlphaFoldDB" id="A0A430AUQ2"/>
<keyword evidence="10" id="KW-1185">Reference proteome</keyword>
<comment type="subcellular location">
    <subcellularLocation>
        <location evidence="1">Cell envelope</location>
    </subcellularLocation>
</comment>
<reference evidence="9 10" key="1">
    <citation type="submission" date="2017-05" db="EMBL/GenBank/DDBJ databases">
        <title>Vagococcus spp. assemblies.</title>
        <authorList>
            <person name="Gulvik C.A."/>
        </authorList>
    </citation>
    <scope>NUCLEOTIDE SEQUENCE [LARGE SCALE GENOMIC DNA]</scope>
    <source>
        <strain evidence="9 10">LMG 24798</strain>
    </source>
</reference>
<dbReference type="EMBL" id="NGKC01000007">
    <property type="protein sequence ID" value="RSU11776.1"/>
    <property type="molecule type" value="Genomic_DNA"/>
</dbReference>
<dbReference type="PANTHER" id="PTHR30532:SF28">
    <property type="entry name" value="PETROBACTIN-BINDING PROTEIN YCLQ"/>
    <property type="match status" value="1"/>
</dbReference>
<dbReference type="CDD" id="cd01140">
    <property type="entry name" value="FatB"/>
    <property type="match status" value="1"/>
</dbReference>
<dbReference type="Gene3D" id="3.40.50.1980">
    <property type="entry name" value="Nitrogenase molybdenum iron protein domain"/>
    <property type="match status" value="2"/>
</dbReference>
<dbReference type="InterPro" id="IPR033870">
    <property type="entry name" value="FatB"/>
</dbReference>
<evidence type="ECO:0000256" key="4">
    <source>
        <dbReference type="ARBA" id="ARBA00022729"/>
    </source>
</evidence>
<gene>
    <name evidence="9" type="ORF">CBF27_07400</name>
</gene>
<comment type="caution">
    <text evidence="9">The sequence shown here is derived from an EMBL/GenBank/DDBJ whole genome shotgun (WGS) entry which is preliminary data.</text>
</comment>
<evidence type="ECO:0000256" key="3">
    <source>
        <dbReference type="ARBA" id="ARBA00022448"/>
    </source>
</evidence>
<organism evidence="9 10">
    <name type="scientific">Vagococcus acidifermentans</name>
    <dbReference type="NCBI Taxonomy" id="564710"/>
    <lineage>
        <taxon>Bacteria</taxon>
        <taxon>Bacillati</taxon>
        <taxon>Bacillota</taxon>
        <taxon>Bacilli</taxon>
        <taxon>Lactobacillales</taxon>
        <taxon>Enterococcaceae</taxon>
        <taxon>Vagococcus</taxon>
    </lineage>
</organism>
<evidence type="ECO:0000256" key="1">
    <source>
        <dbReference type="ARBA" id="ARBA00004196"/>
    </source>
</evidence>